<proteinExistence type="predicted"/>
<evidence type="ECO:0000313" key="1">
    <source>
        <dbReference type="EMBL" id="MBX39483.1"/>
    </source>
</evidence>
<reference evidence="1" key="1">
    <citation type="submission" date="2018-02" db="EMBL/GenBank/DDBJ databases">
        <title>Rhizophora mucronata_Transcriptome.</title>
        <authorList>
            <person name="Meera S.P."/>
            <person name="Sreeshan A."/>
            <person name="Augustine A."/>
        </authorList>
    </citation>
    <scope>NUCLEOTIDE SEQUENCE</scope>
    <source>
        <tissue evidence="1">Leaf</tissue>
    </source>
</reference>
<sequence length="44" mass="5010">MLCESLTSRGLGIYLCLPFIANKLKARKIIVEIIENPILFTFAR</sequence>
<name>A0A2P2NAK0_RHIMU</name>
<dbReference type="EMBL" id="GGEC01058999">
    <property type="protein sequence ID" value="MBX39483.1"/>
    <property type="molecule type" value="Transcribed_RNA"/>
</dbReference>
<organism evidence="1">
    <name type="scientific">Rhizophora mucronata</name>
    <name type="common">Asiatic mangrove</name>
    <dbReference type="NCBI Taxonomy" id="61149"/>
    <lineage>
        <taxon>Eukaryota</taxon>
        <taxon>Viridiplantae</taxon>
        <taxon>Streptophyta</taxon>
        <taxon>Embryophyta</taxon>
        <taxon>Tracheophyta</taxon>
        <taxon>Spermatophyta</taxon>
        <taxon>Magnoliopsida</taxon>
        <taxon>eudicotyledons</taxon>
        <taxon>Gunneridae</taxon>
        <taxon>Pentapetalae</taxon>
        <taxon>rosids</taxon>
        <taxon>fabids</taxon>
        <taxon>Malpighiales</taxon>
        <taxon>Rhizophoraceae</taxon>
        <taxon>Rhizophora</taxon>
    </lineage>
</organism>
<protein>
    <submittedName>
        <fullName evidence="1">Uncharacterized protein</fullName>
    </submittedName>
</protein>
<accession>A0A2P2NAK0</accession>
<dbReference type="AlphaFoldDB" id="A0A2P2NAK0"/>